<dbReference type="SUPFAM" id="SSF46785">
    <property type="entry name" value="Winged helix' DNA-binding domain"/>
    <property type="match status" value="1"/>
</dbReference>
<keyword evidence="1" id="KW-0805">Transcription regulation</keyword>
<dbReference type="SMART" id="SM00347">
    <property type="entry name" value="HTH_MARR"/>
    <property type="match status" value="1"/>
</dbReference>
<dbReference type="Proteomes" id="UP001254848">
    <property type="component" value="Unassembled WGS sequence"/>
</dbReference>
<evidence type="ECO:0000256" key="3">
    <source>
        <dbReference type="ARBA" id="ARBA00023163"/>
    </source>
</evidence>
<reference evidence="5 6" key="1">
    <citation type="submission" date="2023-07" db="EMBL/GenBank/DDBJ databases">
        <title>The novel representative of Negativicutes class, Anaeroselena agilis gen. nov. sp. nov.</title>
        <authorList>
            <person name="Prokofeva M.I."/>
            <person name="Elcheninov A.G."/>
            <person name="Klyukina A."/>
            <person name="Kublanov I.V."/>
            <person name="Frolov E.N."/>
            <person name="Podosokorskaya O.A."/>
        </authorList>
    </citation>
    <scope>NUCLEOTIDE SEQUENCE [LARGE SCALE GENOMIC DNA]</scope>
    <source>
        <strain evidence="5 6">4137-cl</strain>
    </source>
</reference>
<evidence type="ECO:0000259" key="4">
    <source>
        <dbReference type="PROSITE" id="PS50995"/>
    </source>
</evidence>
<dbReference type="PROSITE" id="PS50995">
    <property type="entry name" value="HTH_MARR_2"/>
    <property type="match status" value="1"/>
</dbReference>
<evidence type="ECO:0000256" key="1">
    <source>
        <dbReference type="ARBA" id="ARBA00023015"/>
    </source>
</evidence>
<dbReference type="PANTHER" id="PTHR42756">
    <property type="entry name" value="TRANSCRIPTIONAL REGULATOR, MARR"/>
    <property type="match status" value="1"/>
</dbReference>
<evidence type="ECO:0000256" key="2">
    <source>
        <dbReference type="ARBA" id="ARBA00023125"/>
    </source>
</evidence>
<dbReference type="Gene3D" id="1.10.10.10">
    <property type="entry name" value="Winged helix-like DNA-binding domain superfamily/Winged helix DNA-binding domain"/>
    <property type="match status" value="1"/>
</dbReference>
<evidence type="ECO:0000313" key="6">
    <source>
        <dbReference type="Proteomes" id="UP001254848"/>
    </source>
</evidence>
<name>A0ABU3NTJ7_9FIRM</name>
<feature type="domain" description="HTH marR-type" evidence="4">
    <location>
        <begin position="4"/>
        <end position="135"/>
    </location>
</feature>
<keyword evidence="3" id="KW-0804">Transcription</keyword>
<dbReference type="RefSeq" id="WP_413778293.1">
    <property type="nucleotide sequence ID" value="NZ_JAUOZS010000001.1"/>
</dbReference>
<accession>A0ABU3NTJ7</accession>
<dbReference type="InterPro" id="IPR036390">
    <property type="entry name" value="WH_DNA-bd_sf"/>
</dbReference>
<keyword evidence="2" id="KW-0238">DNA-binding</keyword>
<dbReference type="EMBL" id="JAUOZS010000001">
    <property type="protein sequence ID" value="MDT8899725.1"/>
    <property type="molecule type" value="Genomic_DNA"/>
</dbReference>
<dbReference type="Pfam" id="PF12802">
    <property type="entry name" value="MarR_2"/>
    <property type="match status" value="1"/>
</dbReference>
<dbReference type="InterPro" id="IPR036388">
    <property type="entry name" value="WH-like_DNA-bd_sf"/>
</dbReference>
<evidence type="ECO:0000313" key="5">
    <source>
        <dbReference type="EMBL" id="MDT8899725.1"/>
    </source>
</evidence>
<protein>
    <submittedName>
        <fullName evidence="5">MarR family transcriptional regulator</fullName>
    </submittedName>
</protein>
<organism evidence="5 6">
    <name type="scientific">Anaeroselena agilis</name>
    <dbReference type="NCBI Taxonomy" id="3063788"/>
    <lineage>
        <taxon>Bacteria</taxon>
        <taxon>Bacillati</taxon>
        <taxon>Bacillota</taxon>
        <taxon>Negativicutes</taxon>
        <taxon>Acetonemataceae</taxon>
        <taxon>Anaeroselena</taxon>
    </lineage>
</organism>
<dbReference type="PRINTS" id="PR00598">
    <property type="entry name" value="HTHMARR"/>
</dbReference>
<proteinExistence type="predicted"/>
<gene>
    <name evidence="5" type="ORF">Q4T40_00495</name>
</gene>
<keyword evidence="6" id="KW-1185">Reference proteome</keyword>
<sequence length="144" mass="16304">MKIDGLIMHQVFQLTRLISRTLNTRFQPFDLHVSEWGIIVTLTDKGPMTQRELARYLNIEPSAVSRSLVGLQRKGYVARETGEDRRERKVLLTTIARQQYKVWEGIADRHRQGIMAGLTAADKETLSGILTAILQKAQECPGEG</sequence>
<dbReference type="PANTHER" id="PTHR42756:SF1">
    <property type="entry name" value="TRANSCRIPTIONAL REPRESSOR OF EMRAB OPERON"/>
    <property type="match status" value="1"/>
</dbReference>
<comment type="caution">
    <text evidence="5">The sequence shown here is derived from an EMBL/GenBank/DDBJ whole genome shotgun (WGS) entry which is preliminary data.</text>
</comment>
<dbReference type="InterPro" id="IPR000835">
    <property type="entry name" value="HTH_MarR-typ"/>
</dbReference>